<proteinExistence type="predicted"/>
<accession>A0A5R2AT40</accession>
<sequence length="104" mass="11890">MKLLLEQEETLPISLDAVDPDSAFIERFGFIQNGDSFHSERLGGLTLWVDDRIHFLLKGVYLREATTDWEVASRFCSLLELEMLLEANLKPVPEVSDEFDSENS</sequence>
<dbReference type="EMBL" id="RQER01000008">
    <property type="protein sequence ID" value="TGJ99883.1"/>
    <property type="molecule type" value="Genomic_DNA"/>
</dbReference>
<dbReference type="AlphaFoldDB" id="A0A5R2AT40"/>
<evidence type="ECO:0000313" key="1">
    <source>
        <dbReference type="EMBL" id="TGJ99883.1"/>
    </source>
</evidence>
<protein>
    <submittedName>
        <fullName evidence="1">Uncharacterized protein</fullName>
    </submittedName>
</protein>
<comment type="caution">
    <text evidence="1">The sequence shown here is derived from an EMBL/GenBank/DDBJ whole genome shotgun (WGS) entry which is preliminary data.</text>
</comment>
<evidence type="ECO:0000313" key="2">
    <source>
        <dbReference type="Proteomes" id="UP000297946"/>
    </source>
</evidence>
<reference evidence="1 2" key="1">
    <citation type="journal article" date="2019" name="PLoS Negl. Trop. Dis.">
        <title>Revisiting the worldwide diversity of Leptospira species in the environment.</title>
        <authorList>
            <person name="Vincent A.T."/>
            <person name="Schiettekatte O."/>
            <person name="Bourhy P."/>
            <person name="Veyrier F.J."/>
            <person name="Picardeau M."/>
        </authorList>
    </citation>
    <scope>NUCLEOTIDE SEQUENCE [LARGE SCALE GENOMIC DNA]</scope>
    <source>
        <strain evidence="1 2">SSW18</strain>
    </source>
</reference>
<name>A0A5R2AT40_9LEPT</name>
<dbReference type="Proteomes" id="UP000297946">
    <property type="component" value="Unassembled WGS sequence"/>
</dbReference>
<gene>
    <name evidence="1" type="ORF">EHO57_14080</name>
</gene>
<organism evidence="1 2">
    <name type="scientific">Leptospira langatensis</name>
    <dbReference type="NCBI Taxonomy" id="2484983"/>
    <lineage>
        <taxon>Bacteria</taxon>
        <taxon>Pseudomonadati</taxon>
        <taxon>Spirochaetota</taxon>
        <taxon>Spirochaetia</taxon>
        <taxon>Leptospirales</taxon>
        <taxon>Leptospiraceae</taxon>
        <taxon>Leptospira</taxon>
    </lineage>
</organism>